<keyword evidence="1" id="KW-0472">Membrane</keyword>
<dbReference type="PANTHER" id="PTHR12277">
    <property type="entry name" value="ALPHA/BETA HYDROLASE DOMAIN-CONTAINING PROTEIN"/>
    <property type="match status" value="1"/>
</dbReference>
<dbReference type="HOGENOM" id="CLU_029375_2_0_1"/>
<name>I2GWT1_HENB6</name>
<dbReference type="PANTHER" id="PTHR12277:SF81">
    <property type="entry name" value="PROTEIN ABHD13"/>
    <property type="match status" value="1"/>
</dbReference>
<reference evidence="3 4" key="1">
    <citation type="journal article" date="2011" name="Proc. Natl. Acad. Sci. U.S.A.">
        <title>Evolutionary erosion of yeast sex chromosomes by mating-type switching accidents.</title>
        <authorList>
            <person name="Gordon J.L."/>
            <person name="Armisen D."/>
            <person name="Proux-Wera E."/>
            <person name="Oheigeartaigh S.S."/>
            <person name="Byrne K.P."/>
            <person name="Wolfe K.H."/>
        </authorList>
    </citation>
    <scope>NUCLEOTIDE SEQUENCE [LARGE SCALE GENOMIC DNA]</scope>
    <source>
        <strain evidence="4">ATCC 34711 / CBS 6284 / DSM 70876 / NBRC 10599 / NRRL Y-10934 / UCD 77-7</strain>
    </source>
</reference>
<keyword evidence="1" id="KW-1133">Transmembrane helix</keyword>
<dbReference type="GO" id="GO:0008474">
    <property type="term" value="F:palmitoyl-(protein) hydrolase activity"/>
    <property type="evidence" value="ECO:0007669"/>
    <property type="project" value="TreeGrafter"/>
</dbReference>
<accession>I2GWT1</accession>
<evidence type="ECO:0000256" key="1">
    <source>
        <dbReference type="SAM" id="Phobius"/>
    </source>
</evidence>
<evidence type="ECO:0000313" key="3">
    <source>
        <dbReference type="EMBL" id="CCH58583.1"/>
    </source>
</evidence>
<keyword evidence="1" id="KW-0812">Transmembrane</keyword>
<organism evidence="3 4">
    <name type="scientific">Henningerozyma blattae (strain ATCC 34711 / CBS 6284 / DSM 70876 / NBRC 10599 / NRRL Y-10934 / UCD 77-7)</name>
    <name type="common">Yeast</name>
    <name type="synonym">Tetrapisispora blattae</name>
    <dbReference type="NCBI Taxonomy" id="1071380"/>
    <lineage>
        <taxon>Eukaryota</taxon>
        <taxon>Fungi</taxon>
        <taxon>Dikarya</taxon>
        <taxon>Ascomycota</taxon>
        <taxon>Saccharomycotina</taxon>
        <taxon>Saccharomycetes</taxon>
        <taxon>Saccharomycetales</taxon>
        <taxon>Saccharomycetaceae</taxon>
        <taxon>Henningerozyma</taxon>
    </lineage>
</organism>
<protein>
    <recommendedName>
        <fullName evidence="2">Serine aminopeptidase S33 domain-containing protein</fullName>
    </recommendedName>
</protein>
<dbReference type="InterPro" id="IPR000073">
    <property type="entry name" value="AB_hydrolase_1"/>
</dbReference>
<dbReference type="Proteomes" id="UP000002866">
    <property type="component" value="Chromosome 1"/>
</dbReference>
<sequence>MSVSYDYSDVRELPYQNNYSYSYFNNKSLNNKSILSLMVVVTTLLGATSLSMSVLYLCQNKLIYPSWIKGARNHVENPESFGIPYKRIKLITKDKVSLEAYDMRIKNSLKDEKNQINTTVLILCPNSGNIGNFLPIAYKFYNLFNFNVILYSYRGYGNSNGSPSETGLKKDADCIMNYLMNNKYHQNNRILLYGQSLGGAIAIYIANKYPNFIDGMVIENTFLSIPKMLNDHLKFNIKFLLHEIWNNEVLINQLRDDLPVLFLSGSKDEKILPKQMETLYDKCSSDDKLIHKFPNGNHYNTINQPKYWAVIDKFLKEFN</sequence>
<evidence type="ECO:0000259" key="2">
    <source>
        <dbReference type="Pfam" id="PF12146"/>
    </source>
</evidence>
<dbReference type="SUPFAM" id="SSF53474">
    <property type="entry name" value="alpha/beta-Hydrolases"/>
    <property type="match status" value="1"/>
</dbReference>
<dbReference type="OrthoDB" id="10249433at2759"/>
<dbReference type="Pfam" id="PF12146">
    <property type="entry name" value="Hydrolase_4"/>
    <property type="match status" value="1"/>
</dbReference>
<keyword evidence="4" id="KW-1185">Reference proteome</keyword>
<proteinExistence type="predicted"/>
<dbReference type="GeneID" id="14493106"/>
<dbReference type="PRINTS" id="PR00111">
    <property type="entry name" value="ABHYDROLASE"/>
</dbReference>
<dbReference type="KEGG" id="tbl:TBLA_0A07935"/>
<dbReference type="OMA" id="WLPEQGY"/>
<dbReference type="eggNOG" id="KOG4391">
    <property type="taxonomic scope" value="Eukaryota"/>
</dbReference>
<dbReference type="GO" id="GO:0016020">
    <property type="term" value="C:membrane"/>
    <property type="evidence" value="ECO:0007669"/>
    <property type="project" value="TreeGrafter"/>
</dbReference>
<dbReference type="EMBL" id="HE806316">
    <property type="protein sequence ID" value="CCH58583.1"/>
    <property type="molecule type" value="Genomic_DNA"/>
</dbReference>
<dbReference type="STRING" id="1071380.I2GWT1"/>
<evidence type="ECO:0000313" key="4">
    <source>
        <dbReference type="Proteomes" id="UP000002866"/>
    </source>
</evidence>
<dbReference type="InterPro" id="IPR022742">
    <property type="entry name" value="Hydrolase_4"/>
</dbReference>
<dbReference type="InterPro" id="IPR029058">
    <property type="entry name" value="AB_hydrolase_fold"/>
</dbReference>
<dbReference type="RefSeq" id="XP_004178102.1">
    <property type="nucleotide sequence ID" value="XM_004178054.1"/>
</dbReference>
<dbReference type="AlphaFoldDB" id="I2GWT1"/>
<gene>
    <name evidence="3" type="primary">TBLA0A07935</name>
    <name evidence="3" type="ORF">TBLA_0A07935</name>
</gene>
<feature type="domain" description="Serine aminopeptidase S33" evidence="2">
    <location>
        <begin position="142"/>
        <end position="238"/>
    </location>
</feature>
<dbReference type="InParanoid" id="I2GWT1"/>
<dbReference type="Gene3D" id="3.40.50.1820">
    <property type="entry name" value="alpha/beta hydrolase"/>
    <property type="match status" value="1"/>
</dbReference>
<feature type="transmembrane region" description="Helical" evidence="1">
    <location>
        <begin position="34"/>
        <end position="58"/>
    </location>
</feature>